<accession>A0A022L0Y9</accession>
<sequence>MNHALSTVVITTHRERPTTPLRRAFALEREHHQALVGFYGLLAVAVIQLSVFGGIHLGIVLAGAWWVLRVLEEGGPSADDPSTMIATSATAQWITMALALGSAILVLLWRRRRWIRTA</sequence>
<evidence type="ECO:0000256" key="1">
    <source>
        <dbReference type="SAM" id="Phobius"/>
    </source>
</evidence>
<keyword evidence="3" id="KW-1185">Reference proteome</keyword>
<feature type="transmembrane region" description="Helical" evidence="1">
    <location>
        <begin position="38"/>
        <end position="68"/>
    </location>
</feature>
<dbReference type="HOGENOM" id="CLU_2068602_0_0_11"/>
<gene>
    <name evidence="2" type="ORF">D641_0103090</name>
</gene>
<reference evidence="2 3" key="1">
    <citation type="journal article" date="2013" name="Genome Announc.">
        <title>Draft genome sequence of an Actinobacterium, Brachybacterium muris strain UCD-AY4.</title>
        <authorList>
            <person name="Lo J.R."/>
            <person name="Lang J.M."/>
            <person name="Darling A.E."/>
            <person name="Eisen J.A."/>
            <person name="Coil D.A."/>
        </authorList>
    </citation>
    <scope>NUCLEOTIDE SEQUENCE [LARGE SCALE GENOMIC DNA]</scope>
    <source>
        <strain evidence="2 3">UCD-AY4</strain>
    </source>
</reference>
<dbReference type="AlphaFoldDB" id="A0A022L0Y9"/>
<dbReference type="Proteomes" id="UP000019754">
    <property type="component" value="Unassembled WGS sequence"/>
</dbReference>
<dbReference type="RefSeq" id="WP_017822333.1">
    <property type="nucleotide sequence ID" value="NZ_AORC01000003.1"/>
</dbReference>
<feature type="transmembrane region" description="Helical" evidence="1">
    <location>
        <begin position="88"/>
        <end position="109"/>
    </location>
</feature>
<keyword evidence="1" id="KW-0812">Transmembrane</keyword>
<evidence type="ECO:0000313" key="2">
    <source>
        <dbReference type="EMBL" id="EYT50850.1"/>
    </source>
</evidence>
<comment type="caution">
    <text evidence="2">The sequence shown here is derived from an EMBL/GenBank/DDBJ whole genome shotgun (WGS) entry which is preliminary data.</text>
</comment>
<keyword evidence="1" id="KW-1133">Transmembrane helix</keyword>
<keyword evidence="1" id="KW-0472">Membrane</keyword>
<name>A0A022L0Y9_9MICO</name>
<dbReference type="EMBL" id="AORC01000003">
    <property type="protein sequence ID" value="EYT50850.1"/>
    <property type="molecule type" value="Genomic_DNA"/>
</dbReference>
<evidence type="ECO:0000313" key="3">
    <source>
        <dbReference type="Proteomes" id="UP000019754"/>
    </source>
</evidence>
<organism evidence="2 3">
    <name type="scientific">Brachybacterium muris UCD-AY4</name>
    <dbReference type="NCBI Taxonomy" id="1249481"/>
    <lineage>
        <taxon>Bacteria</taxon>
        <taxon>Bacillati</taxon>
        <taxon>Actinomycetota</taxon>
        <taxon>Actinomycetes</taxon>
        <taxon>Micrococcales</taxon>
        <taxon>Dermabacteraceae</taxon>
        <taxon>Brachybacterium</taxon>
    </lineage>
</organism>
<protein>
    <submittedName>
        <fullName evidence="2">Uncharacterized protein</fullName>
    </submittedName>
</protein>
<dbReference type="STRING" id="1249481.D641_0103090"/>
<proteinExistence type="predicted"/>